<evidence type="ECO:0008006" key="3">
    <source>
        <dbReference type="Google" id="ProtNLM"/>
    </source>
</evidence>
<gene>
    <name evidence="1" type="ORF">LYSBPC_21190</name>
</gene>
<evidence type="ECO:0000313" key="2">
    <source>
        <dbReference type="Proteomes" id="UP001065593"/>
    </source>
</evidence>
<dbReference type="EMBL" id="BRZA01000002">
    <property type="protein sequence ID" value="GLC88992.1"/>
    <property type="molecule type" value="Genomic_DNA"/>
</dbReference>
<dbReference type="PROSITE" id="PS51257">
    <property type="entry name" value="PROKAR_LIPOPROTEIN"/>
    <property type="match status" value="1"/>
</dbReference>
<dbReference type="RefSeq" id="WP_264988743.1">
    <property type="nucleotide sequence ID" value="NZ_BRZA01000002.1"/>
</dbReference>
<evidence type="ECO:0000313" key="1">
    <source>
        <dbReference type="EMBL" id="GLC88992.1"/>
    </source>
</evidence>
<proteinExistence type="predicted"/>
<reference evidence="1" key="1">
    <citation type="submission" date="2022-08" db="EMBL/GenBank/DDBJ databases">
        <title>Draft genome sequence of Lysinibacillus sp. strain KH24.</title>
        <authorList>
            <person name="Kanbe H."/>
            <person name="Itoh H."/>
        </authorList>
    </citation>
    <scope>NUCLEOTIDE SEQUENCE</scope>
    <source>
        <strain evidence="1">KH24</strain>
    </source>
</reference>
<dbReference type="Proteomes" id="UP001065593">
    <property type="component" value="Unassembled WGS sequence"/>
</dbReference>
<name>A0ABQ5NKV9_9BACI</name>
<sequence>MRFLIILLSILLLSACEGETFVFTGESDNWKMNYEVEKSREGCQRTAGAIKYIGKEPMPKMIEISYDKASGNSPLDHNGVYTLMNGCSNASADEELELTIKWNDQTEIIPLTVK</sequence>
<keyword evidence="2" id="KW-1185">Reference proteome</keyword>
<accession>A0ABQ5NKV9</accession>
<comment type="caution">
    <text evidence="1">The sequence shown here is derived from an EMBL/GenBank/DDBJ whole genome shotgun (WGS) entry which is preliminary data.</text>
</comment>
<protein>
    <recommendedName>
        <fullName evidence="3">Lipoprotein</fullName>
    </recommendedName>
</protein>
<organism evidence="1 2">
    <name type="scientific">Lysinibacillus piscis</name>
    <dbReference type="NCBI Taxonomy" id="2518931"/>
    <lineage>
        <taxon>Bacteria</taxon>
        <taxon>Bacillati</taxon>
        <taxon>Bacillota</taxon>
        <taxon>Bacilli</taxon>
        <taxon>Bacillales</taxon>
        <taxon>Bacillaceae</taxon>
        <taxon>Lysinibacillus</taxon>
    </lineage>
</organism>